<proteinExistence type="predicted"/>
<sequence>MSVVSYHGYPWMREAASRAGSKRASVVGAGGRTGDGVFVVPPVPPTPPAMAMHRTPTTLSLRSFVSGMAPRSRGRLEGEDRTGLLGEENRGGDGTASRRRSSVGFEAYYEQFAGYGDLENRRSTYMARAEARHSRGSRCYSGGWVDSQESFVLGMNDPQSPKRMSPVSGLSEPEKAELRGARGHYEKDTLG</sequence>
<evidence type="ECO:0000313" key="1">
    <source>
        <dbReference type="EMBL" id="KAH6617121.1"/>
    </source>
</evidence>
<comment type="caution">
    <text evidence="1">The sequence shown here is derived from an EMBL/GenBank/DDBJ whole genome shotgun (WGS) entry which is preliminary data.</text>
</comment>
<organism evidence="1 2">
    <name type="scientific">Chaetomium tenue</name>
    <dbReference type="NCBI Taxonomy" id="1854479"/>
    <lineage>
        <taxon>Eukaryota</taxon>
        <taxon>Fungi</taxon>
        <taxon>Dikarya</taxon>
        <taxon>Ascomycota</taxon>
        <taxon>Pezizomycotina</taxon>
        <taxon>Sordariomycetes</taxon>
        <taxon>Sordariomycetidae</taxon>
        <taxon>Sordariales</taxon>
        <taxon>Chaetomiaceae</taxon>
        <taxon>Chaetomium</taxon>
    </lineage>
</organism>
<name>A0ACB7NV47_9PEZI</name>
<dbReference type="EMBL" id="JAGIZQ010000007">
    <property type="protein sequence ID" value="KAH6617121.1"/>
    <property type="molecule type" value="Genomic_DNA"/>
</dbReference>
<protein>
    <submittedName>
        <fullName evidence="1">Uncharacterized protein</fullName>
    </submittedName>
</protein>
<reference evidence="1 2" key="1">
    <citation type="journal article" date="2021" name="Nat. Commun.">
        <title>Genetic determinants of endophytism in the Arabidopsis root mycobiome.</title>
        <authorList>
            <person name="Mesny F."/>
            <person name="Miyauchi S."/>
            <person name="Thiergart T."/>
            <person name="Pickel B."/>
            <person name="Atanasova L."/>
            <person name="Karlsson M."/>
            <person name="Huettel B."/>
            <person name="Barry K.W."/>
            <person name="Haridas S."/>
            <person name="Chen C."/>
            <person name="Bauer D."/>
            <person name="Andreopoulos W."/>
            <person name="Pangilinan J."/>
            <person name="LaButti K."/>
            <person name="Riley R."/>
            <person name="Lipzen A."/>
            <person name="Clum A."/>
            <person name="Drula E."/>
            <person name="Henrissat B."/>
            <person name="Kohler A."/>
            <person name="Grigoriev I.V."/>
            <person name="Martin F.M."/>
            <person name="Hacquard S."/>
        </authorList>
    </citation>
    <scope>NUCLEOTIDE SEQUENCE [LARGE SCALE GENOMIC DNA]</scope>
    <source>
        <strain evidence="1 2">MPI-SDFR-AT-0079</strain>
    </source>
</reference>
<keyword evidence="2" id="KW-1185">Reference proteome</keyword>
<evidence type="ECO:0000313" key="2">
    <source>
        <dbReference type="Proteomes" id="UP000724584"/>
    </source>
</evidence>
<gene>
    <name evidence="1" type="ORF">F5144DRAFT_585510</name>
</gene>
<accession>A0ACB7NV47</accession>
<dbReference type="Proteomes" id="UP000724584">
    <property type="component" value="Unassembled WGS sequence"/>
</dbReference>